<keyword evidence="1" id="KW-0560">Oxidoreductase</keyword>
<dbReference type="InterPro" id="IPR003819">
    <property type="entry name" value="TauD/TfdA-like"/>
</dbReference>
<dbReference type="SUPFAM" id="SSF51197">
    <property type="entry name" value="Clavaminate synthase-like"/>
    <property type="match status" value="1"/>
</dbReference>
<dbReference type="Gene3D" id="3.60.130.10">
    <property type="entry name" value="Clavaminate synthase-like"/>
    <property type="match status" value="1"/>
</dbReference>
<dbReference type="Pfam" id="PF02668">
    <property type="entry name" value="TauD"/>
    <property type="match status" value="1"/>
</dbReference>
<keyword evidence="4" id="KW-1185">Reference proteome</keyword>
<evidence type="ECO:0000259" key="2">
    <source>
        <dbReference type="Pfam" id="PF02668"/>
    </source>
</evidence>
<dbReference type="GO" id="GO:0016706">
    <property type="term" value="F:2-oxoglutarate-dependent dioxygenase activity"/>
    <property type="evidence" value="ECO:0007669"/>
    <property type="project" value="UniProtKB-ARBA"/>
</dbReference>
<feature type="domain" description="TauD/TfdA-like" evidence="2">
    <location>
        <begin position="70"/>
        <end position="129"/>
    </location>
</feature>
<name>A0A2U2AN17_9GAMM</name>
<sequence>MSANDIISDLSYLDKGKQYLKTLSENRYPFKTPKSFDEKESVIFSKIIDIKSNSMRFRLDCILKGMGVYKNADHAAMTSALNALTQVINENKKVREFKALEDDLIIIDNLKGLHARQPFSDQNRHYIRARVTKNGNS</sequence>
<dbReference type="AlphaFoldDB" id="A0A2U2AN17"/>
<dbReference type="Proteomes" id="UP000244948">
    <property type="component" value="Unassembled WGS sequence"/>
</dbReference>
<comment type="caution">
    <text evidence="3">The sequence shown here is derived from an EMBL/GenBank/DDBJ whole genome shotgun (WGS) entry which is preliminary data.</text>
</comment>
<dbReference type="RefSeq" id="WP_109235778.1">
    <property type="nucleotide sequence ID" value="NZ_BMXZ01000001.1"/>
</dbReference>
<protein>
    <recommendedName>
        <fullName evidence="2">TauD/TfdA-like domain-containing protein</fullName>
    </recommendedName>
</protein>
<dbReference type="EMBL" id="QEWR01000002">
    <property type="protein sequence ID" value="PWD84614.1"/>
    <property type="molecule type" value="Genomic_DNA"/>
</dbReference>
<evidence type="ECO:0000256" key="1">
    <source>
        <dbReference type="ARBA" id="ARBA00023002"/>
    </source>
</evidence>
<evidence type="ECO:0000313" key="3">
    <source>
        <dbReference type="EMBL" id="PWD84614.1"/>
    </source>
</evidence>
<proteinExistence type="predicted"/>
<dbReference type="InterPro" id="IPR042098">
    <property type="entry name" value="TauD-like_sf"/>
</dbReference>
<organism evidence="3 4">
    <name type="scientific">Ignatzschineria indica</name>
    <dbReference type="NCBI Taxonomy" id="472583"/>
    <lineage>
        <taxon>Bacteria</taxon>
        <taxon>Pseudomonadati</taxon>
        <taxon>Pseudomonadota</taxon>
        <taxon>Gammaproteobacteria</taxon>
        <taxon>Cardiobacteriales</taxon>
        <taxon>Ignatzschineriaceae</taxon>
        <taxon>Ignatzschineria</taxon>
    </lineage>
</organism>
<reference evidence="3 4" key="1">
    <citation type="journal article" date="2018" name="Genome Announc.">
        <title>Ignatzschineria cameli sp. nov., isolated from necrotic foot tissue of dromedaries (Camelus dromedarius) and associated maggots (Wohlfahrtia species) in Dubai.</title>
        <authorList>
            <person name="Tsang C.C."/>
            <person name="Tang J.Y."/>
            <person name="Fong J.Y."/>
            <person name="Kinne J."/>
            <person name="Lee H.H."/>
            <person name="Joseph M."/>
            <person name="Jose S."/>
            <person name="Schuster R.K."/>
            <person name="Tang Y."/>
            <person name="Sivakumar S."/>
            <person name="Chen J.H."/>
            <person name="Teng J.L."/>
            <person name="Lau S.K."/>
            <person name="Wernery U."/>
            <person name="Woo P.C."/>
        </authorList>
    </citation>
    <scope>NUCLEOTIDE SEQUENCE [LARGE SCALE GENOMIC DNA]</scope>
    <source>
        <strain evidence="3 4">KCTC 22643</strain>
    </source>
</reference>
<accession>A0A2U2AN17</accession>
<gene>
    <name evidence="3" type="ORF">DC082_03525</name>
</gene>
<evidence type="ECO:0000313" key="4">
    <source>
        <dbReference type="Proteomes" id="UP000244948"/>
    </source>
</evidence>